<dbReference type="RefSeq" id="WP_066885203.1">
    <property type="nucleotide sequence ID" value="NZ_LODL01000035.1"/>
</dbReference>
<evidence type="ECO:0008006" key="3">
    <source>
        <dbReference type="Google" id="ProtNLM"/>
    </source>
</evidence>
<dbReference type="AlphaFoldDB" id="A0A133XF10"/>
<comment type="caution">
    <text evidence="1">The sequence shown here is derived from an EMBL/GenBank/DDBJ whole genome shotgun (WGS) entry which is preliminary data.</text>
</comment>
<proteinExistence type="predicted"/>
<organism evidence="1 2">
    <name type="scientific">Dechloromonas denitrificans</name>
    <dbReference type="NCBI Taxonomy" id="281362"/>
    <lineage>
        <taxon>Bacteria</taxon>
        <taxon>Pseudomonadati</taxon>
        <taxon>Pseudomonadota</taxon>
        <taxon>Betaproteobacteria</taxon>
        <taxon>Rhodocyclales</taxon>
        <taxon>Azonexaceae</taxon>
        <taxon>Dechloromonas</taxon>
    </lineage>
</organism>
<name>A0A133XF10_9RHOO</name>
<keyword evidence="2" id="KW-1185">Reference proteome</keyword>
<protein>
    <recommendedName>
        <fullName evidence="3">Formylmethanofuran dehydrogenase subunit E domain-containing protein</fullName>
    </recommendedName>
</protein>
<evidence type="ECO:0000313" key="1">
    <source>
        <dbReference type="EMBL" id="KXB29486.1"/>
    </source>
</evidence>
<dbReference type="STRING" id="281362.AT959_16180"/>
<dbReference type="Proteomes" id="UP000070186">
    <property type="component" value="Unassembled WGS sequence"/>
</dbReference>
<dbReference type="EMBL" id="LODL01000035">
    <property type="protein sequence ID" value="KXB29486.1"/>
    <property type="molecule type" value="Genomic_DNA"/>
</dbReference>
<gene>
    <name evidence="1" type="ORF">AT959_16180</name>
</gene>
<accession>A0A133XF10</accession>
<evidence type="ECO:0000313" key="2">
    <source>
        <dbReference type="Proteomes" id="UP000070186"/>
    </source>
</evidence>
<reference evidence="1 2" key="1">
    <citation type="submission" date="2015-12" db="EMBL/GenBank/DDBJ databases">
        <title>Nitrous oxide reduction kinetics distinguish bacteria harboring typical versus atypical NosZ.</title>
        <authorList>
            <person name="Yoon S."/>
            <person name="Nissen S."/>
            <person name="Park D."/>
            <person name="Sanford R.A."/>
            <person name="Loeffler F.E."/>
        </authorList>
    </citation>
    <scope>NUCLEOTIDE SEQUENCE [LARGE SCALE GENOMIC DNA]</scope>
    <source>
        <strain evidence="1 2">ATCC BAA-841</strain>
    </source>
</reference>
<sequence length="203" mass="21630">MAFPDYFSRIPTITLHDPLAEVLGAAEGGLIEYSFADAVRLTGHACPTVAGAWLTGVGALRVLYGNELPRRGEIEVGLHEAEDSGVSGVIASVLGLLTGAAGPGGFKGLGGQFRRNRRLHFAEPGLEYIRLRRIDTGLSVDCRLDLSAVPGDPRSGPLLGAILAGVASPAERQLFAELWQDRVRRILLDDSAGDRLLKFTLSD</sequence>